<proteinExistence type="predicted"/>
<dbReference type="InterPro" id="IPR012337">
    <property type="entry name" value="RNaseH-like_sf"/>
</dbReference>
<dbReference type="EMBL" id="LLXJ01001085">
    <property type="protein sequence ID" value="PKC03985.1"/>
    <property type="molecule type" value="Genomic_DNA"/>
</dbReference>
<dbReference type="VEuPathDB" id="FungiDB:FUN_015400"/>
<gene>
    <name evidence="2" type="ORF">RhiirA5_422905</name>
</gene>
<organism evidence="2 3">
    <name type="scientific">Rhizophagus irregularis</name>
    <dbReference type="NCBI Taxonomy" id="588596"/>
    <lineage>
        <taxon>Eukaryota</taxon>
        <taxon>Fungi</taxon>
        <taxon>Fungi incertae sedis</taxon>
        <taxon>Mucoromycota</taxon>
        <taxon>Glomeromycotina</taxon>
        <taxon>Glomeromycetes</taxon>
        <taxon>Glomerales</taxon>
        <taxon>Glomeraceae</taxon>
        <taxon>Rhizophagus</taxon>
    </lineage>
</organism>
<evidence type="ECO:0000313" key="3">
    <source>
        <dbReference type="Proteomes" id="UP000232722"/>
    </source>
</evidence>
<sequence>MAFYQMDPADLWSLAQKIDSFVNFDIYTDGSYNNSLSTNEFHMGYGWHISNIMDFDLFYHGAIEHFPSSTKAEIIAILTALIILPPHSSVNIFTDFQAAIEGYKKSSQLHFISPRRYNKINYISLWSVIHDIIKKLSLKLTLIKVKAHSHSAYHDKADELAKVGRLKPIPTAINSNASSTQSVSLVWNDEVVLDKDIRKNMGKIIDYRWIDNHLTHNNLTDIYTFTQRNMINWDATSRFFHLNSRNDSTCSLHSKDLSWKVKSSTNMLPTFDILNQNFPDLITDKDTNCLLCNNTLEMQTHLWTCPVLLPHIRETFKELAIIAQGILQKNADKLNLCITDSIKYSYTFRWSLRDNETITDNAILLLRSYITEDLYRSFRTHFNTHKSTIKFLLEFVDVACRLIKGRVWKIRSAAWKNKNVSWV</sequence>
<accession>A0A2N0PAY7</accession>
<dbReference type="PROSITE" id="PS50879">
    <property type="entry name" value="RNASE_H_1"/>
    <property type="match status" value="1"/>
</dbReference>
<dbReference type="VEuPathDB" id="FungiDB:RhiirFUN_004232"/>
<name>A0A2N0PAY7_9GLOM</name>
<dbReference type="AlphaFoldDB" id="A0A2N0PAY7"/>
<dbReference type="SUPFAM" id="SSF53098">
    <property type="entry name" value="Ribonuclease H-like"/>
    <property type="match status" value="1"/>
</dbReference>
<protein>
    <recommendedName>
        <fullName evidence="1">RNase H type-1 domain-containing protein</fullName>
    </recommendedName>
</protein>
<dbReference type="VEuPathDB" id="FungiDB:RhiirA1_459604"/>
<dbReference type="Proteomes" id="UP000232722">
    <property type="component" value="Unassembled WGS sequence"/>
</dbReference>
<comment type="caution">
    <text evidence="2">The sequence shown here is derived from an EMBL/GenBank/DDBJ whole genome shotgun (WGS) entry which is preliminary data.</text>
</comment>
<dbReference type="Pfam" id="PF00075">
    <property type="entry name" value="RNase_H"/>
    <property type="match status" value="1"/>
</dbReference>
<dbReference type="VEuPathDB" id="FungiDB:RhiirFUN_017550"/>
<feature type="domain" description="RNase H type-1" evidence="1">
    <location>
        <begin position="20"/>
        <end position="166"/>
    </location>
</feature>
<dbReference type="Gene3D" id="3.30.420.10">
    <property type="entry name" value="Ribonuclease H-like superfamily/Ribonuclease H"/>
    <property type="match status" value="1"/>
</dbReference>
<reference evidence="2 3" key="1">
    <citation type="submission" date="2016-04" db="EMBL/GenBank/DDBJ databases">
        <title>Genome analyses suggest a sexual origin of heterokaryosis in a supposedly ancient asexual fungus.</title>
        <authorList>
            <person name="Ropars J."/>
            <person name="Sedzielewska K."/>
            <person name="Noel J."/>
            <person name="Charron P."/>
            <person name="Farinelli L."/>
            <person name="Marton T."/>
            <person name="Kruger M."/>
            <person name="Pelin A."/>
            <person name="Brachmann A."/>
            <person name="Corradi N."/>
        </authorList>
    </citation>
    <scope>NUCLEOTIDE SEQUENCE [LARGE SCALE GENOMIC DNA]</scope>
    <source>
        <strain evidence="2 3">A5</strain>
    </source>
</reference>
<evidence type="ECO:0000313" key="2">
    <source>
        <dbReference type="EMBL" id="PKC03985.1"/>
    </source>
</evidence>
<dbReference type="VEuPathDB" id="FungiDB:RhiirA1_517363"/>
<dbReference type="GO" id="GO:0003676">
    <property type="term" value="F:nucleic acid binding"/>
    <property type="evidence" value="ECO:0007669"/>
    <property type="project" value="InterPro"/>
</dbReference>
<dbReference type="InterPro" id="IPR002156">
    <property type="entry name" value="RNaseH_domain"/>
</dbReference>
<reference evidence="2 3" key="2">
    <citation type="submission" date="2017-09" db="EMBL/GenBank/DDBJ databases">
        <title>Extensive intraspecific genome diversity in a model arbuscular mycorrhizal fungus.</title>
        <authorList>
            <person name="Chen E.C."/>
            <person name="Morin E."/>
            <person name="Beaudet D."/>
            <person name="Noel J."/>
            <person name="Ndikumana S."/>
            <person name="Charron P."/>
            <person name="St-Onge C."/>
            <person name="Giorgi J."/>
            <person name="Grigoriev I.V."/>
            <person name="Roux C."/>
            <person name="Martin F.M."/>
            <person name="Corradi N."/>
        </authorList>
    </citation>
    <scope>NUCLEOTIDE SEQUENCE [LARGE SCALE GENOMIC DNA]</scope>
    <source>
        <strain evidence="2 3">A5</strain>
    </source>
</reference>
<dbReference type="VEuPathDB" id="FungiDB:FUN_000055"/>
<evidence type="ECO:0000259" key="1">
    <source>
        <dbReference type="PROSITE" id="PS50879"/>
    </source>
</evidence>
<dbReference type="GO" id="GO:0004523">
    <property type="term" value="F:RNA-DNA hybrid ribonuclease activity"/>
    <property type="evidence" value="ECO:0007669"/>
    <property type="project" value="InterPro"/>
</dbReference>
<dbReference type="InterPro" id="IPR036397">
    <property type="entry name" value="RNaseH_sf"/>
</dbReference>